<sequence>METKSLVQERVSVFADGETSDEQLDIALADLRNAEGKASWELYHQIGDLLRSDEMAVPMSAGFAASMAARLAAEPALVAPVLPARARKTGFRRMALPGVLAAAAAAVAFVGTPQLMVAMHGGPGSGATVAVVSDSGVSRTALNVNSARAGAVLRDQGIDEYLMAHQRFSPSVYSSAQYARSATFANESGK</sequence>
<proteinExistence type="predicted"/>
<keyword evidence="4" id="KW-1185">Reference proteome</keyword>
<dbReference type="InterPro" id="IPR036147">
    <property type="entry name" value="Anti-sigma_E_RseA_N_sf"/>
</dbReference>
<protein>
    <submittedName>
        <fullName evidence="3">Anti sigma-E protein, RseA</fullName>
    </submittedName>
</protein>
<reference evidence="3 4" key="1">
    <citation type="submission" date="2017-05" db="EMBL/GenBank/DDBJ databases">
        <authorList>
            <person name="Varghese N."/>
            <person name="Submissions S."/>
        </authorList>
    </citation>
    <scope>NUCLEOTIDE SEQUENCE [LARGE SCALE GENOMIC DNA]</scope>
    <source>
        <strain evidence="3 4">DSM 26001</strain>
    </source>
</reference>
<keyword evidence="1" id="KW-0472">Membrane</keyword>
<dbReference type="EMBL" id="FXUL01000015">
    <property type="protein sequence ID" value="SMP69698.1"/>
    <property type="molecule type" value="Genomic_DNA"/>
</dbReference>
<dbReference type="Proteomes" id="UP001158049">
    <property type="component" value="Unassembled WGS sequence"/>
</dbReference>
<dbReference type="RefSeq" id="WP_283443694.1">
    <property type="nucleotide sequence ID" value="NZ_FXUL01000015.1"/>
</dbReference>
<feature type="transmembrane region" description="Helical" evidence="1">
    <location>
        <begin position="95"/>
        <end position="116"/>
    </location>
</feature>
<dbReference type="Pfam" id="PF03872">
    <property type="entry name" value="RseA_N"/>
    <property type="match status" value="1"/>
</dbReference>
<feature type="domain" description="Anti sigma-E protein RseA N-terminal" evidence="2">
    <location>
        <begin position="8"/>
        <end position="81"/>
    </location>
</feature>
<evidence type="ECO:0000259" key="2">
    <source>
        <dbReference type="Pfam" id="PF03872"/>
    </source>
</evidence>
<accession>A0ABY1QIP5</accession>
<dbReference type="InterPro" id="IPR005572">
    <property type="entry name" value="Anti-sigma_E_RseA_N"/>
</dbReference>
<dbReference type="CDD" id="cd16328">
    <property type="entry name" value="RseA_N"/>
    <property type="match status" value="1"/>
</dbReference>
<keyword evidence="1" id="KW-1133">Transmembrane helix</keyword>
<comment type="caution">
    <text evidence="3">The sequence shown here is derived from an EMBL/GenBank/DDBJ whole genome shotgun (WGS) entry which is preliminary data.</text>
</comment>
<dbReference type="PANTHER" id="PTHR38104:SF1">
    <property type="entry name" value="ANTI-SIGMA-E FACTOR RSEA"/>
    <property type="match status" value="1"/>
</dbReference>
<evidence type="ECO:0000313" key="3">
    <source>
        <dbReference type="EMBL" id="SMP69698.1"/>
    </source>
</evidence>
<name>A0ABY1QIP5_9BURK</name>
<dbReference type="PANTHER" id="PTHR38104">
    <property type="match status" value="1"/>
</dbReference>
<dbReference type="SUPFAM" id="SSF89069">
    <property type="entry name" value="N-terminal, cytoplasmic domain of anti-sigmaE factor RseA"/>
    <property type="match status" value="1"/>
</dbReference>
<dbReference type="Gene3D" id="1.10.10.880">
    <property type="entry name" value="Anti sigma-E protein RseA, N-terminal domain"/>
    <property type="match status" value="1"/>
</dbReference>
<organism evidence="3 4">
    <name type="scientific">Noviherbaspirillum suwonense</name>
    <dbReference type="NCBI Taxonomy" id="1224511"/>
    <lineage>
        <taxon>Bacteria</taxon>
        <taxon>Pseudomonadati</taxon>
        <taxon>Pseudomonadota</taxon>
        <taxon>Betaproteobacteria</taxon>
        <taxon>Burkholderiales</taxon>
        <taxon>Oxalobacteraceae</taxon>
        <taxon>Noviherbaspirillum</taxon>
    </lineage>
</organism>
<gene>
    <name evidence="3" type="ORF">SAMN06295970_11576</name>
</gene>
<evidence type="ECO:0000256" key="1">
    <source>
        <dbReference type="SAM" id="Phobius"/>
    </source>
</evidence>
<evidence type="ECO:0000313" key="4">
    <source>
        <dbReference type="Proteomes" id="UP001158049"/>
    </source>
</evidence>
<keyword evidence="1" id="KW-0812">Transmembrane</keyword>
<dbReference type="InterPro" id="IPR052383">
    <property type="entry name" value="Anti-sigma-E_RseA-like"/>
</dbReference>